<gene>
    <name evidence="1" type="ORF">P691DRAFT_802008</name>
</gene>
<dbReference type="AlphaFoldDB" id="A0A9P5XQ12"/>
<feature type="non-terminal residue" evidence="1">
    <location>
        <position position="53"/>
    </location>
</feature>
<protein>
    <submittedName>
        <fullName evidence="1">Uncharacterized protein</fullName>
    </submittedName>
</protein>
<evidence type="ECO:0000313" key="1">
    <source>
        <dbReference type="EMBL" id="KAF9453136.1"/>
    </source>
</evidence>
<accession>A0A9P5XQ12</accession>
<dbReference type="EMBL" id="MU151064">
    <property type="protein sequence ID" value="KAF9453136.1"/>
    <property type="molecule type" value="Genomic_DNA"/>
</dbReference>
<keyword evidence="2" id="KW-1185">Reference proteome</keyword>
<evidence type="ECO:0000313" key="2">
    <source>
        <dbReference type="Proteomes" id="UP000807342"/>
    </source>
</evidence>
<organism evidence="1 2">
    <name type="scientific">Macrolepiota fuliginosa MF-IS2</name>
    <dbReference type="NCBI Taxonomy" id="1400762"/>
    <lineage>
        <taxon>Eukaryota</taxon>
        <taxon>Fungi</taxon>
        <taxon>Dikarya</taxon>
        <taxon>Basidiomycota</taxon>
        <taxon>Agaricomycotina</taxon>
        <taxon>Agaricomycetes</taxon>
        <taxon>Agaricomycetidae</taxon>
        <taxon>Agaricales</taxon>
        <taxon>Agaricineae</taxon>
        <taxon>Agaricaceae</taxon>
        <taxon>Macrolepiota</taxon>
    </lineage>
</organism>
<name>A0A9P5XQ12_9AGAR</name>
<comment type="caution">
    <text evidence="1">The sequence shown here is derived from an EMBL/GenBank/DDBJ whole genome shotgun (WGS) entry which is preliminary data.</text>
</comment>
<sequence length="53" mass="5816">MSYVEGCVFAFGCMGRELGVAGVGVWVLTLHRSYLSDTPDILPGVHRTQYQTP</sequence>
<reference evidence="1" key="1">
    <citation type="submission" date="2020-11" db="EMBL/GenBank/DDBJ databases">
        <authorList>
            <consortium name="DOE Joint Genome Institute"/>
            <person name="Ahrendt S."/>
            <person name="Riley R."/>
            <person name="Andreopoulos W."/>
            <person name="Labutti K."/>
            <person name="Pangilinan J."/>
            <person name="Ruiz-Duenas F.J."/>
            <person name="Barrasa J.M."/>
            <person name="Sanchez-Garcia M."/>
            <person name="Camarero S."/>
            <person name="Miyauchi S."/>
            <person name="Serrano A."/>
            <person name="Linde D."/>
            <person name="Babiker R."/>
            <person name="Drula E."/>
            <person name="Ayuso-Fernandez I."/>
            <person name="Pacheco R."/>
            <person name="Padilla G."/>
            <person name="Ferreira P."/>
            <person name="Barriuso J."/>
            <person name="Kellner H."/>
            <person name="Castanera R."/>
            <person name="Alfaro M."/>
            <person name="Ramirez L."/>
            <person name="Pisabarro A.G."/>
            <person name="Kuo A."/>
            <person name="Tritt A."/>
            <person name="Lipzen A."/>
            <person name="He G."/>
            <person name="Yan M."/>
            <person name="Ng V."/>
            <person name="Cullen D."/>
            <person name="Martin F."/>
            <person name="Rosso M.-N."/>
            <person name="Henrissat B."/>
            <person name="Hibbett D."/>
            <person name="Martinez A.T."/>
            <person name="Grigoriev I.V."/>
        </authorList>
    </citation>
    <scope>NUCLEOTIDE SEQUENCE</scope>
    <source>
        <strain evidence="1">MF-IS2</strain>
    </source>
</reference>
<dbReference type="Proteomes" id="UP000807342">
    <property type="component" value="Unassembled WGS sequence"/>
</dbReference>
<proteinExistence type="predicted"/>